<dbReference type="PANTHER" id="PTHR11751">
    <property type="entry name" value="ALANINE AMINOTRANSFERASE"/>
    <property type="match status" value="1"/>
</dbReference>
<comment type="pathway">
    <text evidence="6">Amino-acid degradation; L-alanine degradation via transaminase pathway; pyruvate from L-alanine: step 1/1.</text>
</comment>
<keyword evidence="4" id="KW-0808">Transferase</keyword>
<dbReference type="Proteomes" id="UP001221898">
    <property type="component" value="Unassembled WGS sequence"/>
</dbReference>
<name>A0AAD7R0X6_9TELE</name>
<evidence type="ECO:0000256" key="7">
    <source>
        <dbReference type="ARBA" id="ARBA00025785"/>
    </source>
</evidence>
<comment type="catalytic activity">
    <reaction evidence="9">
        <text>L-alanine + 2-oxoglutarate = pyruvate + L-glutamate</text>
        <dbReference type="Rhea" id="RHEA:19453"/>
        <dbReference type="ChEBI" id="CHEBI:15361"/>
        <dbReference type="ChEBI" id="CHEBI:16810"/>
        <dbReference type="ChEBI" id="CHEBI:29985"/>
        <dbReference type="ChEBI" id="CHEBI:57972"/>
        <dbReference type="EC" id="2.6.1.2"/>
    </reaction>
</comment>
<dbReference type="InterPro" id="IPR015422">
    <property type="entry name" value="PyrdxlP-dep_Trfase_small"/>
</dbReference>
<evidence type="ECO:0000256" key="5">
    <source>
        <dbReference type="ARBA" id="ARBA00022898"/>
    </source>
</evidence>
<dbReference type="PANTHER" id="PTHR11751:SF469">
    <property type="entry name" value="ALANINE TRANSAMINASE"/>
    <property type="match status" value="1"/>
</dbReference>
<evidence type="ECO:0000256" key="8">
    <source>
        <dbReference type="ARBA" id="ARBA00026106"/>
    </source>
</evidence>
<evidence type="ECO:0000259" key="10">
    <source>
        <dbReference type="Pfam" id="PF00155"/>
    </source>
</evidence>
<dbReference type="InterPro" id="IPR045088">
    <property type="entry name" value="ALAT1/2-like"/>
</dbReference>
<evidence type="ECO:0000256" key="3">
    <source>
        <dbReference type="ARBA" id="ARBA00022576"/>
    </source>
</evidence>
<comment type="caution">
    <text evidence="11">The sequence shown here is derived from an EMBL/GenBank/DDBJ whole genome shotgun (WGS) entry which is preliminary data.</text>
</comment>
<evidence type="ECO:0000313" key="12">
    <source>
        <dbReference type="Proteomes" id="UP001221898"/>
    </source>
</evidence>
<keyword evidence="3" id="KW-0032">Aminotransferase</keyword>
<sequence>MKRKVWLSVLREMSTGKRRLSEQGNQIGMELQQGVQKSYKDIIDVSWGDAHALGMKPISFVRQVIAACLYPELLQSDRIPIDARLRAQRLLRVCDGGSVDGGVPSSPENIFICSGSQSALMFILKLLSSGEGPSQMGVLNPMPTYPSFTLALEVQGVAMVPYYLCEEEGWALKIEELHRVLQNTKGHCSPRVLYIINPGNPTGHVQSRESIEEVIRFAAEEKLFLLADEVYQGSVHVEAMEFVSYKKVLSEMGPGYSDTVQLASFHSVSKGFMGECGLRGGYMELVNLDPEVMDVVRTLFSLSTCTAVTGQFALDIMVDPPQPGDPSYPTYSEEARSMAGMEADLLYCTRLLEEAGVCVGPGCEYGQQEGTHHLRMCVMTPTENLEELLRRLKTFHLSFLSEFS</sequence>
<comment type="subunit">
    <text evidence="2">Homodimer.</text>
</comment>
<evidence type="ECO:0000256" key="4">
    <source>
        <dbReference type="ARBA" id="ARBA00022679"/>
    </source>
</evidence>
<evidence type="ECO:0000256" key="2">
    <source>
        <dbReference type="ARBA" id="ARBA00011738"/>
    </source>
</evidence>
<dbReference type="EC" id="2.6.1.2" evidence="8"/>
<gene>
    <name evidence="11" type="ORF">AAFF_G00132130</name>
</gene>
<accession>A0AAD7R0X6</accession>
<dbReference type="Pfam" id="PF00155">
    <property type="entry name" value="Aminotran_1_2"/>
    <property type="match status" value="1"/>
</dbReference>
<reference evidence="11" key="1">
    <citation type="journal article" date="2023" name="Science">
        <title>Genome structures resolve the early diversification of teleost fishes.</title>
        <authorList>
            <person name="Parey E."/>
            <person name="Louis A."/>
            <person name="Montfort J."/>
            <person name="Bouchez O."/>
            <person name="Roques C."/>
            <person name="Iampietro C."/>
            <person name="Lluch J."/>
            <person name="Castinel A."/>
            <person name="Donnadieu C."/>
            <person name="Desvignes T."/>
            <person name="Floi Bucao C."/>
            <person name="Jouanno E."/>
            <person name="Wen M."/>
            <person name="Mejri S."/>
            <person name="Dirks R."/>
            <person name="Jansen H."/>
            <person name="Henkel C."/>
            <person name="Chen W.J."/>
            <person name="Zahm M."/>
            <person name="Cabau C."/>
            <person name="Klopp C."/>
            <person name="Thompson A.W."/>
            <person name="Robinson-Rechavi M."/>
            <person name="Braasch I."/>
            <person name="Lecointre G."/>
            <person name="Bobe J."/>
            <person name="Postlethwait J.H."/>
            <person name="Berthelot C."/>
            <person name="Roest Crollius H."/>
            <person name="Guiguen Y."/>
        </authorList>
    </citation>
    <scope>NUCLEOTIDE SEQUENCE</scope>
    <source>
        <strain evidence="11">NC1722</strain>
    </source>
</reference>
<keyword evidence="5" id="KW-0663">Pyridoxal phosphate</keyword>
<comment type="similarity">
    <text evidence="7">Belongs to the class-I pyridoxal-phosphate-dependent aminotransferase family. Alanine aminotransferase subfamily.</text>
</comment>
<evidence type="ECO:0000256" key="9">
    <source>
        <dbReference type="ARBA" id="ARBA00047412"/>
    </source>
</evidence>
<comment type="cofactor">
    <cofactor evidence="1">
        <name>pyridoxal 5'-phosphate</name>
        <dbReference type="ChEBI" id="CHEBI:597326"/>
    </cofactor>
</comment>
<dbReference type="EMBL" id="JAINUG010001924">
    <property type="protein sequence ID" value="KAJ8352954.1"/>
    <property type="molecule type" value="Genomic_DNA"/>
</dbReference>
<dbReference type="Gene3D" id="3.90.1150.10">
    <property type="entry name" value="Aspartate Aminotransferase, domain 1"/>
    <property type="match status" value="1"/>
</dbReference>
<evidence type="ECO:0000256" key="1">
    <source>
        <dbReference type="ARBA" id="ARBA00001933"/>
    </source>
</evidence>
<dbReference type="Gene3D" id="1.10.287.1970">
    <property type="match status" value="1"/>
</dbReference>
<dbReference type="InterPro" id="IPR015421">
    <property type="entry name" value="PyrdxlP-dep_Trfase_major"/>
</dbReference>
<feature type="domain" description="Aminotransferase class I/classII large" evidence="10">
    <location>
        <begin position="102"/>
        <end position="324"/>
    </location>
</feature>
<dbReference type="AlphaFoldDB" id="A0AAD7R0X6"/>
<dbReference type="InterPro" id="IPR004839">
    <property type="entry name" value="Aminotransferase_I/II_large"/>
</dbReference>
<dbReference type="SUPFAM" id="SSF53383">
    <property type="entry name" value="PLP-dependent transferases"/>
    <property type="match status" value="1"/>
</dbReference>
<evidence type="ECO:0000313" key="11">
    <source>
        <dbReference type="EMBL" id="KAJ8352954.1"/>
    </source>
</evidence>
<dbReference type="CDD" id="cd00609">
    <property type="entry name" value="AAT_like"/>
    <property type="match status" value="1"/>
</dbReference>
<dbReference type="GO" id="GO:0030170">
    <property type="term" value="F:pyridoxal phosphate binding"/>
    <property type="evidence" value="ECO:0007669"/>
    <property type="project" value="InterPro"/>
</dbReference>
<organism evidence="11 12">
    <name type="scientific">Aldrovandia affinis</name>
    <dbReference type="NCBI Taxonomy" id="143900"/>
    <lineage>
        <taxon>Eukaryota</taxon>
        <taxon>Metazoa</taxon>
        <taxon>Chordata</taxon>
        <taxon>Craniata</taxon>
        <taxon>Vertebrata</taxon>
        <taxon>Euteleostomi</taxon>
        <taxon>Actinopterygii</taxon>
        <taxon>Neopterygii</taxon>
        <taxon>Teleostei</taxon>
        <taxon>Notacanthiformes</taxon>
        <taxon>Halosauridae</taxon>
        <taxon>Aldrovandia</taxon>
    </lineage>
</organism>
<evidence type="ECO:0000256" key="6">
    <source>
        <dbReference type="ARBA" id="ARBA00025708"/>
    </source>
</evidence>
<dbReference type="InterPro" id="IPR015424">
    <property type="entry name" value="PyrdxlP-dep_Trfase"/>
</dbReference>
<protein>
    <recommendedName>
        <fullName evidence="8">alanine transaminase</fullName>
        <ecNumber evidence="8">2.6.1.2</ecNumber>
    </recommendedName>
</protein>
<keyword evidence="12" id="KW-1185">Reference proteome</keyword>
<dbReference type="FunFam" id="3.40.640.10:FF:000129">
    <property type="entry name" value="Alanine aminotransferase 2"/>
    <property type="match status" value="1"/>
</dbReference>
<dbReference type="GO" id="GO:0004021">
    <property type="term" value="F:L-alanine:2-oxoglutarate aminotransferase activity"/>
    <property type="evidence" value="ECO:0007669"/>
    <property type="project" value="UniProtKB-EC"/>
</dbReference>
<proteinExistence type="inferred from homology"/>
<dbReference type="Gene3D" id="3.40.640.10">
    <property type="entry name" value="Type I PLP-dependent aspartate aminotransferase-like (Major domain)"/>
    <property type="match status" value="1"/>
</dbReference>